<dbReference type="PROSITE" id="PS50943">
    <property type="entry name" value="HTH_CROC1"/>
    <property type="match status" value="1"/>
</dbReference>
<gene>
    <name evidence="2" type="ORF">SAMN05421810_103145</name>
</gene>
<dbReference type="Pfam" id="PF13560">
    <property type="entry name" value="HTH_31"/>
    <property type="match status" value="1"/>
</dbReference>
<dbReference type="InterPro" id="IPR043917">
    <property type="entry name" value="DUF5753"/>
</dbReference>
<proteinExistence type="predicted"/>
<feature type="domain" description="HTH cro/C1-type" evidence="1">
    <location>
        <begin position="5"/>
        <end position="46"/>
    </location>
</feature>
<dbReference type="EMBL" id="FOWW01000003">
    <property type="protein sequence ID" value="SFP70370.1"/>
    <property type="molecule type" value="Genomic_DNA"/>
</dbReference>
<reference evidence="3" key="1">
    <citation type="submission" date="2016-10" db="EMBL/GenBank/DDBJ databases">
        <authorList>
            <person name="Varghese N."/>
            <person name="Submissions S."/>
        </authorList>
    </citation>
    <scope>NUCLEOTIDE SEQUENCE [LARGE SCALE GENOMIC DNA]</scope>
    <source>
        <strain evidence="3">CGMCC 4.5579</strain>
    </source>
</reference>
<name>A0A1I5SHX9_9PSEU</name>
<evidence type="ECO:0000313" key="3">
    <source>
        <dbReference type="Proteomes" id="UP000198727"/>
    </source>
</evidence>
<sequence>MPANELARKLGWSPSKLSRVESGDRGVGPVDVALYASRLDASPKEIARLLQLAQQPDNLYQLRENQPDDVWPQGPIESLVVHESTADSIESYDPLLVPGLLETADYMREIFATGPLPENRIELYVQARIGRQDLLRRPNPPRLTFYIHEQVFRSIVGSTRLMHEQLLHVLLSTARSEFTVRVVPTTALPYGAFDGPFRLMEYEAYSPVAYAQSHAACLFLEDELHVGIYRKLLATLNKIAMSEPASREWIAKLASEYEGHRPDA</sequence>
<protein>
    <submittedName>
        <fullName evidence="2">Helix-turn-helix domain-containing protein</fullName>
    </submittedName>
</protein>
<dbReference type="STRING" id="587909.SAMN05421810_103145"/>
<organism evidence="2 3">
    <name type="scientific">Amycolatopsis arida</name>
    <dbReference type="NCBI Taxonomy" id="587909"/>
    <lineage>
        <taxon>Bacteria</taxon>
        <taxon>Bacillati</taxon>
        <taxon>Actinomycetota</taxon>
        <taxon>Actinomycetes</taxon>
        <taxon>Pseudonocardiales</taxon>
        <taxon>Pseudonocardiaceae</taxon>
        <taxon>Amycolatopsis</taxon>
    </lineage>
</organism>
<dbReference type="AlphaFoldDB" id="A0A1I5SHX9"/>
<keyword evidence="3" id="KW-1185">Reference proteome</keyword>
<dbReference type="InterPro" id="IPR001387">
    <property type="entry name" value="Cro/C1-type_HTH"/>
</dbReference>
<accession>A0A1I5SHX9</accession>
<evidence type="ECO:0000313" key="2">
    <source>
        <dbReference type="EMBL" id="SFP70370.1"/>
    </source>
</evidence>
<dbReference type="CDD" id="cd00093">
    <property type="entry name" value="HTH_XRE"/>
    <property type="match status" value="1"/>
</dbReference>
<evidence type="ECO:0000259" key="1">
    <source>
        <dbReference type="PROSITE" id="PS50943"/>
    </source>
</evidence>
<dbReference type="Pfam" id="PF19054">
    <property type="entry name" value="DUF5753"/>
    <property type="match status" value="1"/>
</dbReference>
<dbReference type="Proteomes" id="UP000198727">
    <property type="component" value="Unassembled WGS sequence"/>
</dbReference>